<reference evidence="8 9" key="1">
    <citation type="submission" date="2017-07" db="EMBL/GenBank/DDBJ databases">
        <title>Amycolatopsis antarcticus sp. nov., isolated from the surface of an Antarcticus brown macroalga.</title>
        <authorList>
            <person name="Wang J."/>
            <person name="Leiva S."/>
            <person name="Huang J."/>
            <person name="Huang Y."/>
        </authorList>
    </citation>
    <scope>NUCLEOTIDE SEQUENCE [LARGE SCALE GENOMIC DNA]</scope>
    <source>
        <strain evidence="8 9">AU-G6</strain>
    </source>
</reference>
<accession>A0A263D2B3</accession>
<evidence type="ECO:0000256" key="3">
    <source>
        <dbReference type="ARBA" id="ARBA00023015"/>
    </source>
</evidence>
<evidence type="ECO:0000256" key="6">
    <source>
        <dbReference type="SAM" id="MobiDB-lite"/>
    </source>
</evidence>
<dbReference type="Pfam" id="PF01590">
    <property type="entry name" value="GAF"/>
    <property type="match status" value="1"/>
</dbReference>
<feature type="domain" description="Sigma-54 factor interaction" evidence="7">
    <location>
        <begin position="418"/>
        <end position="617"/>
    </location>
</feature>
<evidence type="ECO:0000256" key="4">
    <source>
        <dbReference type="ARBA" id="ARBA00023125"/>
    </source>
</evidence>
<dbReference type="Gene3D" id="1.10.10.60">
    <property type="entry name" value="Homeodomain-like"/>
    <property type="match status" value="1"/>
</dbReference>
<dbReference type="AlphaFoldDB" id="A0A263D2B3"/>
<keyword evidence="4" id="KW-0238">DNA-binding</keyword>
<proteinExistence type="predicted"/>
<gene>
    <name evidence="8" type="ORF">CFN78_14915</name>
</gene>
<evidence type="ECO:0000259" key="7">
    <source>
        <dbReference type="PROSITE" id="PS50045"/>
    </source>
</evidence>
<dbReference type="OrthoDB" id="5496274at2"/>
<dbReference type="InterPro" id="IPR027417">
    <property type="entry name" value="P-loop_NTPase"/>
</dbReference>
<organism evidence="8 9">
    <name type="scientific">Amycolatopsis antarctica</name>
    <dbReference type="NCBI Taxonomy" id="1854586"/>
    <lineage>
        <taxon>Bacteria</taxon>
        <taxon>Bacillati</taxon>
        <taxon>Actinomycetota</taxon>
        <taxon>Actinomycetes</taxon>
        <taxon>Pseudonocardiales</taxon>
        <taxon>Pseudonocardiaceae</taxon>
        <taxon>Amycolatopsis</taxon>
    </lineage>
</organism>
<dbReference type="GO" id="GO:0005524">
    <property type="term" value="F:ATP binding"/>
    <property type="evidence" value="ECO:0007669"/>
    <property type="project" value="UniProtKB-KW"/>
</dbReference>
<dbReference type="PANTHER" id="PTHR32071:SF122">
    <property type="entry name" value="SIGMA FACTOR"/>
    <property type="match status" value="1"/>
</dbReference>
<dbReference type="Gene3D" id="3.40.50.300">
    <property type="entry name" value="P-loop containing nucleotide triphosphate hydrolases"/>
    <property type="match status" value="1"/>
</dbReference>
<dbReference type="SUPFAM" id="SSF46689">
    <property type="entry name" value="Homeodomain-like"/>
    <property type="match status" value="1"/>
</dbReference>
<sequence length="692" mass="75559">MEDEIDDGPRVAGLRGLFAGSGHGGTLSSAERGRPPTGARRYSYDTAESPEPGSHFETTRSAHVPLLSRDDAVLDPPAAPHTCRRRQEGTPVTGTPRAAAPAGDGRLARARVRFLTDEQVDPHDVRDTILASWWRSQQWNVTADRVQQPYVCDLDTGLPLTRSAEPILRRLSEHLDGQSISVILTDQSGVVLSRITGDGELNRHLDTIRLAPGFSYAEEFVGTNGIGTALEAGAPMHVFGHEHYAEYLDNLACAGAPIQHPITGKTVGAVDLTCWRRDADPLLITLARTAADQIRQALLLDSGVHELELFHAYLQACRRTNGMVLAVNDDVVIMNHAARQLLDPADQSVLLGHAVEVLTGRRRAPVLVDLPTGRTVRMACRPVRDSDRDAGGIVHVSPIEPGQSAGTTQLLRMFLPGIVGAGALWIRACHEVDRAYRAGEWLVLGGEPGAGKLALAKAVHHRYNAAGRLRIVDAADADGPDWISTVRSELTEHPAGALVVRRVDRLDEPSLEALTSVLREARSRHGTDLPWVAVTQVQPERPSPGLADLCELFPCTVEIPPLRHHVEDLRELVPFLLSRLSSGGALMCSQDAMQLLLRSDWPGNVEQLFQVLKRVVRRRRRTGSIQAHDLPAEYHTVNRRALTPLEAMERDAIVRGLLDSGGNKVRAATALGMSRATIYRKIHDYGIVLPHH</sequence>
<keyword evidence="3" id="KW-0805">Transcription regulation</keyword>
<dbReference type="PRINTS" id="PR01590">
    <property type="entry name" value="HTHFIS"/>
</dbReference>
<dbReference type="InParanoid" id="A0A263D2B3"/>
<evidence type="ECO:0000256" key="2">
    <source>
        <dbReference type="ARBA" id="ARBA00022840"/>
    </source>
</evidence>
<dbReference type="InterPro" id="IPR029016">
    <property type="entry name" value="GAF-like_dom_sf"/>
</dbReference>
<dbReference type="InterPro" id="IPR002078">
    <property type="entry name" value="Sigma_54_int"/>
</dbReference>
<dbReference type="EMBL" id="NKYE01000008">
    <property type="protein sequence ID" value="OZM72491.1"/>
    <property type="molecule type" value="Genomic_DNA"/>
</dbReference>
<keyword evidence="1" id="KW-0547">Nucleotide-binding</keyword>
<dbReference type="Pfam" id="PF25601">
    <property type="entry name" value="AAA_lid_14"/>
    <property type="match status" value="1"/>
</dbReference>
<dbReference type="Gene3D" id="1.10.8.60">
    <property type="match status" value="1"/>
</dbReference>
<protein>
    <submittedName>
        <fullName evidence="8">Fis family transcriptional regulator</fullName>
    </submittedName>
</protein>
<dbReference type="SUPFAM" id="SSF52540">
    <property type="entry name" value="P-loop containing nucleoside triphosphate hydrolases"/>
    <property type="match status" value="1"/>
</dbReference>
<dbReference type="Gene3D" id="3.30.450.40">
    <property type="match status" value="1"/>
</dbReference>
<dbReference type="Pfam" id="PF02954">
    <property type="entry name" value="HTH_8"/>
    <property type="match status" value="1"/>
</dbReference>
<keyword evidence="9" id="KW-1185">Reference proteome</keyword>
<name>A0A263D2B3_9PSEU</name>
<evidence type="ECO:0000256" key="1">
    <source>
        <dbReference type="ARBA" id="ARBA00022741"/>
    </source>
</evidence>
<dbReference type="InterPro" id="IPR058031">
    <property type="entry name" value="AAA_lid_NorR"/>
</dbReference>
<dbReference type="GO" id="GO:0043565">
    <property type="term" value="F:sequence-specific DNA binding"/>
    <property type="evidence" value="ECO:0007669"/>
    <property type="project" value="InterPro"/>
</dbReference>
<evidence type="ECO:0000313" key="8">
    <source>
        <dbReference type="EMBL" id="OZM72491.1"/>
    </source>
</evidence>
<evidence type="ECO:0000256" key="5">
    <source>
        <dbReference type="ARBA" id="ARBA00023163"/>
    </source>
</evidence>
<dbReference type="Proteomes" id="UP000242444">
    <property type="component" value="Unassembled WGS sequence"/>
</dbReference>
<comment type="caution">
    <text evidence="8">The sequence shown here is derived from an EMBL/GenBank/DDBJ whole genome shotgun (WGS) entry which is preliminary data.</text>
</comment>
<dbReference type="PROSITE" id="PS50045">
    <property type="entry name" value="SIGMA54_INTERACT_4"/>
    <property type="match status" value="1"/>
</dbReference>
<dbReference type="InterPro" id="IPR003018">
    <property type="entry name" value="GAF"/>
</dbReference>
<feature type="region of interest" description="Disordered" evidence="6">
    <location>
        <begin position="1"/>
        <end position="58"/>
    </location>
</feature>
<dbReference type="InterPro" id="IPR002197">
    <property type="entry name" value="HTH_Fis"/>
</dbReference>
<keyword evidence="5" id="KW-0804">Transcription</keyword>
<feature type="region of interest" description="Disordered" evidence="6">
    <location>
        <begin position="72"/>
        <end position="104"/>
    </location>
</feature>
<evidence type="ECO:0000313" key="9">
    <source>
        <dbReference type="Proteomes" id="UP000242444"/>
    </source>
</evidence>
<dbReference type="GO" id="GO:0006355">
    <property type="term" value="P:regulation of DNA-templated transcription"/>
    <property type="evidence" value="ECO:0007669"/>
    <property type="project" value="InterPro"/>
</dbReference>
<keyword evidence="2" id="KW-0067">ATP-binding</keyword>
<dbReference type="PANTHER" id="PTHR32071">
    <property type="entry name" value="TRANSCRIPTIONAL REGULATORY PROTEIN"/>
    <property type="match status" value="1"/>
</dbReference>
<dbReference type="InterPro" id="IPR009057">
    <property type="entry name" value="Homeodomain-like_sf"/>
</dbReference>